<feature type="transmembrane region" description="Helical" evidence="1">
    <location>
        <begin position="6"/>
        <end position="25"/>
    </location>
</feature>
<keyword evidence="4" id="KW-1185">Reference proteome</keyword>
<dbReference type="GO" id="GO:0004519">
    <property type="term" value="F:endonuclease activity"/>
    <property type="evidence" value="ECO:0007669"/>
    <property type="project" value="UniProtKB-KW"/>
</dbReference>
<dbReference type="EMBL" id="REFV01000006">
    <property type="protein sequence ID" value="RMB59567.1"/>
    <property type="molecule type" value="Genomic_DNA"/>
</dbReference>
<dbReference type="Gene3D" id="3.60.10.10">
    <property type="entry name" value="Endonuclease/exonuclease/phosphatase"/>
    <property type="match status" value="1"/>
</dbReference>
<keyword evidence="1" id="KW-0812">Transmembrane</keyword>
<dbReference type="OrthoDB" id="9796594at2"/>
<feature type="domain" description="Endonuclease/exonuclease/phosphatase" evidence="2">
    <location>
        <begin position="106"/>
        <end position="312"/>
    </location>
</feature>
<reference evidence="3 4" key="1">
    <citation type="submission" date="2018-10" db="EMBL/GenBank/DDBJ databases">
        <title>Dokdonia luteus sp. nov., isolated from sea water.</title>
        <authorList>
            <person name="Zhou L.Y."/>
            <person name="Du Z.J."/>
        </authorList>
    </citation>
    <scope>NUCLEOTIDE SEQUENCE [LARGE SCALE GENOMIC DNA]</scope>
    <source>
        <strain evidence="3 4">SH27</strain>
    </source>
</reference>
<dbReference type="AlphaFoldDB" id="A0A3M0G643"/>
<name>A0A3M0G643_9FLAO</name>
<dbReference type="SUPFAM" id="SSF56219">
    <property type="entry name" value="DNase I-like"/>
    <property type="match status" value="1"/>
</dbReference>
<dbReference type="InterPro" id="IPR036691">
    <property type="entry name" value="Endo/exonu/phosph_ase_sf"/>
</dbReference>
<keyword evidence="1" id="KW-0472">Membrane</keyword>
<keyword evidence="1" id="KW-1133">Transmembrane helix</keyword>
<gene>
    <name evidence="3" type="ORF">EAX61_08260</name>
</gene>
<sequence>MRFLHLRVIIALILIFIITPLLPLLPSQHWSIRFFDFVRIQSIVIQVLILLSAIIFWEQWQSIQWVLIAALVLVLTYQCHLVRPYTPFYHRRKPEQAFAPKKLKLLTANVLQTNTNYNAFIKIVKDTDPDIVVTMESDKKWKEALSKPFTEYKHRLEATLDNFYGMHLYSKIPFDKAKIKYLVEADVPSMHCELTYADQTFNLIVIHPAPPSPTENETAVERDAELMIVGKICREQGNSTVVCGDLNDVVWSRTSRLFKKMTGYFDPRVGRGLYPSFHANIWLLRFPLDHLFYSKDMHVPVMKRLPRFGSDHFAMYYELAFPLVDIDVENPELTREEQEEINALIEEAE</sequence>
<evidence type="ECO:0000259" key="2">
    <source>
        <dbReference type="Pfam" id="PF03372"/>
    </source>
</evidence>
<accession>A0A3M0G643</accession>
<keyword evidence="3" id="KW-0378">Hydrolase</keyword>
<evidence type="ECO:0000313" key="3">
    <source>
        <dbReference type="EMBL" id="RMB59567.1"/>
    </source>
</evidence>
<protein>
    <submittedName>
        <fullName evidence="3">Endonuclease</fullName>
    </submittedName>
</protein>
<proteinExistence type="predicted"/>
<dbReference type="Pfam" id="PF03372">
    <property type="entry name" value="Exo_endo_phos"/>
    <property type="match status" value="1"/>
</dbReference>
<comment type="caution">
    <text evidence="3">The sequence shown here is derived from an EMBL/GenBank/DDBJ whole genome shotgun (WGS) entry which is preliminary data.</text>
</comment>
<dbReference type="Proteomes" id="UP000281985">
    <property type="component" value="Unassembled WGS sequence"/>
</dbReference>
<dbReference type="InterPro" id="IPR005135">
    <property type="entry name" value="Endo/exonuclease/phosphatase"/>
</dbReference>
<keyword evidence="3" id="KW-0540">Nuclease</keyword>
<feature type="transmembrane region" description="Helical" evidence="1">
    <location>
        <begin position="37"/>
        <end position="57"/>
    </location>
</feature>
<keyword evidence="3" id="KW-0255">Endonuclease</keyword>
<evidence type="ECO:0000256" key="1">
    <source>
        <dbReference type="SAM" id="Phobius"/>
    </source>
</evidence>
<evidence type="ECO:0000313" key="4">
    <source>
        <dbReference type="Proteomes" id="UP000281985"/>
    </source>
</evidence>
<feature type="transmembrane region" description="Helical" evidence="1">
    <location>
        <begin position="63"/>
        <end position="82"/>
    </location>
</feature>
<organism evidence="3 4">
    <name type="scientific">Dokdonia sinensis</name>
    <dbReference type="NCBI Taxonomy" id="2479847"/>
    <lineage>
        <taxon>Bacteria</taxon>
        <taxon>Pseudomonadati</taxon>
        <taxon>Bacteroidota</taxon>
        <taxon>Flavobacteriia</taxon>
        <taxon>Flavobacteriales</taxon>
        <taxon>Flavobacteriaceae</taxon>
        <taxon>Dokdonia</taxon>
    </lineage>
</organism>